<evidence type="ECO:0000313" key="5">
    <source>
        <dbReference type="Proteomes" id="UP000515788"/>
    </source>
</evidence>
<sequence>MRCGGTECTMVETLNSSPEVLLRRRRNAERTKLEKQQLARQRDEKARKQKRLRKQRFIRAESMVAKTLATEREKERVKRVSKLAVKKARGELDRLASDRDYIVKVRETADEDDELVREKFVYDGTPTLLFVVRVRGPAAVNIPHKAFKILKLMRLVTTNTGVFVRLSEKVYPLLKIIAPYVVVGRPSLSSIRSLLQKRSRVVYQGDEDSEPREVALNDNNIIEEKLGEHGIICVEDIVHEIASLGDSFSKCAFFLQPFELNREISGFGALNKLKKIKQREDSLKIRQFSNSATAPVIEIDIDSLIAKLN</sequence>
<dbReference type="GeneID" id="59325250"/>
<feature type="region of interest" description="Disordered" evidence="2">
    <location>
        <begin position="27"/>
        <end position="51"/>
    </location>
</feature>
<dbReference type="OrthoDB" id="28644at2759"/>
<dbReference type="EMBL" id="CP059248">
    <property type="protein sequence ID" value="QLL32113.1"/>
    <property type="molecule type" value="Genomic_DNA"/>
</dbReference>
<evidence type="ECO:0000256" key="1">
    <source>
        <dbReference type="ARBA" id="ARBA00007594"/>
    </source>
</evidence>
<dbReference type="SUPFAM" id="SSF55129">
    <property type="entry name" value="Ribosomal protein L30p/L7e"/>
    <property type="match status" value="1"/>
</dbReference>
<keyword evidence="5" id="KW-1185">Reference proteome</keyword>
<dbReference type="GO" id="GO:0022625">
    <property type="term" value="C:cytosolic large ribosomal subunit"/>
    <property type="evidence" value="ECO:0007669"/>
    <property type="project" value="TreeGrafter"/>
</dbReference>
<name>A0A7G3ZF27_9SACH</name>
<gene>
    <name evidence="4" type="ORF">HG536_0C02820</name>
</gene>
<dbReference type="GO" id="GO:0000463">
    <property type="term" value="P:maturation of LSU-rRNA from tricistronic rRNA transcript (SSU-rRNA, 5.8S rRNA, LSU-rRNA)"/>
    <property type="evidence" value="ECO:0007669"/>
    <property type="project" value="TreeGrafter"/>
</dbReference>
<dbReference type="PANTHER" id="PTHR11524:SF26">
    <property type="entry name" value="RIBOSOME BIOGENESIS PROTEIN RLP7"/>
    <property type="match status" value="1"/>
</dbReference>
<organism evidence="4 5">
    <name type="scientific">Torulaspora globosa</name>
    <dbReference type="NCBI Taxonomy" id="48254"/>
    <lineage>
        <taxon>Eukaryota</taxon>
        <taxon>Fungi</taxon>
        <taxon>Dikarya</taxon>
        <taxon>Ascomycota</taxon>
        <taxon>Saccharomycotina</taxon>
        <taxon>Saccharomycetes</taxon>
        <taxon>Saccharomycetales</taxon>
        <taxon>Saccharomycetaceae</taxon>
        <taxon>Torulaspora</taxon>
    </lineage>
</organism>
<evidence type="ECO:0000313" key="4">
    <source>
        <dbReference type="EMBL" id="QLL32113.1"/>
    </source>
</evidence>
<reference evidence="4 5" key="1">
    <citation type="submission" date="2020-06" db="EMBL/GenBank/DDBJ databases">
        <title>The yeast mating-type switching endonuclease HO is a domesticated member of an unorthodox homing genetic element family.</title>
        <authorList>
            <person name="Coughlan A.Y."/>
            <person name="Lombardi L."/>
            <person name="Braun-Galleani S."/>
            <person name="Martos A.R."/>
            <person name="Galeote V."/>
            <person name="Bigey F."/>
            <person name="Dequin S."/>
            <person name="Byrne K.P."/>
            <person name="Wolfe K.H."/>
        </authorList>
    </citation>
    <scope>NUCLEOTIDE SEQUENCE [LARGE SCALE GENOMIC DNA]</scope>
    <source>
        <strain evidence="4 5">CBS764</strain>
    </source>
</reference>
<evidence type="ECO:0000256" key="2">
    <source>
        <dbReference type="SAM" id="MobiDB-lite"/>
    </source>
</evidence>
<dbReference type="InterPro" id="IPR035808">
    <property type="entry name" value="Ribosomal_uL30_euk_arc"/>
</dbReference>
<feature type="domain" description="Large ribosomal subunit protein uL30-like ferredoxin-like fold" evidence="3">
    <location>
        <begin position="129"/>
        <end position="181"/>
    </location>
</feature>
<dbReference type="Gene3D" id="3.30.1390.20">
    <property type="entry name" value="Ribosomal protein L30, ferredoxin-like fold domain"/>
    <property type="match status" value="1"/>
</dbReference>
<dbReference type="GO" id="GO:0003723">
    <property type="term" value="F:RNA binding"/>
    <property type="evidence" value="ECO:0007669"/>
    <property type="project" value="TreeGrafter"/>
</dbReference>
<protein>
    <recommendedName>
        <fullName evidence="3">Large ribosomal subunit protein uL30-like ferredoxin-like fold domain-containing protein</fullName>
    </recommendedName>
</protein>
<dbReference type="Pfam" id="PF00327">
    <property type="entry name" value="Ribosomal_L30"/>
    <property type="match status" value="1"/>
</dbReference>
<dbReference type="GO" id="GO:0003735">
    <property type="term" value="F:structural constituent of ribosome"/>
    <property type="evidence" value="ECO:0007669"/>
    <property type="project" value="TreeGrafter"/>
</dbReference>
<dbReference type="PANTHER" id="PTHR11524">
    <property type="entry name" value="60S RIBOSOMAL PROTEIN L7"/>
    <property type="match status" value="1"/>
</dbReference>
<dbReference type="InterPro" id="IPR039699">
    <property type="entry name" value="Ribosomal_uL30"/>
</dbReference>
<evidence type="ECO:0000259" key="3">
    <source>
        <dbReference type="Pfam" id="PF00327"/>
    </source>
</evidence>
<dbReference type="Proteomes" id="UP000515788">
    <property type="component" value="Chromosome 3"/>
</dbReference>
<accession>A0A7G3ZF27</accession>
<dbReference type="AlphaFoldDB" id="A0A7G3ZF27"/>
<dbReference type="RefSeq" id="XP_037138788.1">
    <property type="nucleotide sequence ID" value="XM_037282893.1"/>
</dbReference>
<dbReference type="InterPro" id="IPR016082">
    <property type="entry name" value="Ribosomal_uL30_ferredoxin-like"/>
</dbReference>
<proteinExistence type="inferred from homology"/>
<dbReference type="CDD" id="cd01657">
    <property type="entry name" value="Ribosomal_L7_archeal_euk"/>
    <property type="match status" value="1"/>
</dbReference>
<comment type="similarity">
    <text evidence="1">Belongs to the universal ribosomal protein uL30 family.</text>
</comment>
<dbReference type="KEGG" id="tgb:HG536_0C02820"/>
<feature type="compositionally biased region" description="Basic and acidic residues" evidence="2">
    <location>
        <begin position="28"/>
        <end position="46"/>
    </location>
</feature>
<dbReference type="InterPro" id="IPR036919">
    <property type="entry name" value="Ribo_uL30_ferredoxin-like_sf"/>
</dbReference>